<dbReference type="PANTHER" id="PTHR43077">
    <property type="entry name" value="TRANSPORT PERMEASE YVFS-RELATED"/>
    <property type="match status" value="1"/>
</dbReference>
<dbReference type="EMBL" id="ANHZ02000014">
    <property type="protein sequence ID" value="EME36400.1"/>
    <property type="molecule type" value="Genomic_DNA"/>
</dbReference>
<feature type="transmembrane region" description="Helical" evidence="7">
    <location>
        <begin position="216"/>
        <end position="243"/>
    </location>
</feature>
<evidence type="ECO:0000313" key="10">
    <source>
        <dbReference type="Proteomes" id="UP000009877"/>
    </source>
</evidence>
<feature type="transmembrane region" description="Helical" evidence="7">
    <location>
        <begin position="327"/>
        <end position="346"/>
    </location>
</feature>
<protein>
    <submittedName>
        <fullName evidence="9">Transmembrane protein</fullName>
    </submittedName>
</protein>
<keyword evidence="3" id="KW-1003">Cell membrane</keyword>
<dbReference type="PANTHER" id="PTHR43077:SF8">
    <property type="entry name" value="DOXORUBICIN RESISTANCE ABC TRANSPORTER PERMEASE PROTEIN DRRB"/>
    <property type="match status" value="1"/>
</dbReference>
<evidence type="ECO:0000256" key="5">
    <source>
        <dbReference type="ARBA" id="ARBA00022989"/>
    </source>
</evidence>
<dbReference type="InterPro" id="IPR051328">
    <property type="entry name" value="T7SS_ABC-Transporter"/>
</dbReference>
<proteinExistence type="inferred from homology"/>
<evidence type="ECO:0000313" key="9">
    <source>
        <dbReference type="EMBL" id="EME36400.1"/>
    </source>
</evidence>
<dbReference type="Pfam" id="PF12051">
    <property type="entry name" value="DUF3533"/>
    <property type="match status" value="1"/>
</dbReference>
<evidence type="ECO:0000256" key="6">
    <source>
        <dbReference type="ARBA" id="ARBA00023136"/>
    </source>
</evidence>
<reference evidence="9 10" key="1">
    <citation type="journal article" date="2014" name="Genome Announc.">
        <title>Draft Genome Sequence of Kocuria palustris PEL.</title>
        <authorList>
            <person name="Sharma G."/>
            <person name="Khatri I."/>
            <person name="Subramanian S."/>
        </authorList>
    </citation>
    <scope>NUCLEOTIDE SEQUENCE [LARGE SCALE GENOMIC DNA]</scope>
    <source>
        <strain evidence="9 10">PEL</strain>
    </source>
</reference>
<comment type="caution">
    <text evidence="9">The sequence shown here is derived from an EMBL/GenBank/DDBJ whole genome shotgun (WGS) entry which is preliminary data.</text>
</comment>
<evidence type="ECO:0000256" key="1">
    <source>
        <dbReference type="ARBA" id="ARBA00004651"/>
    </source>
</evidence>
<evidence type="ECO:0000256" key="3">
    <source>
        <dbReference type="ARBA" id="ARBA00022475"/>
    </source>
</evidence>
<accession>M2YD20</accession>
<evidence type="ECO:0000259" key="8">
    <source>
        <dbReference type="Pfam" id="PF12051"/>
    </source>
</evidence>
<gene>
    <name evidence="9" type="ORF">C884_00387</name>
</gene>
<feature type="domain" description="DUF3533" evidence="8">
    <location>
        <begin position="7"/>
        <end position="391"/>
    </location>
</feature>
<name>M2YD20_9MICC</name>
<dbReference type="AlphaFoldDB" id="M2YD20"/>
<feature type="transmembrane region" description="Helical" evidence="7">
    <location>
        <begin position="299"/>
        <end position="320"/>
    </location>
</feature>
<feature type="transmembrane region" description="Helical" evidence="7">
    <location>
        <begin position="263"/>
        <end position="287"/>
    </location>
</feature>
<keyword evidence="5 7" id="KW-1133">Transmembrane helix</keyword>
<sequence>MLPPLAVMAIGFLGVLLYMGGLGSPKQNLHEFPIAVVNEDEGAQMPGPDGKQTDVQMGQEIADAIVAQGDDSDEVDFRLLSREDADDALHRGDAYGAIVVPSDFSQRSTALISASLGGDGDGQQPVIDIVTSPQAGSMTSRLATGVMDPAVSSASSSLGEQLLPSAQSQIQQLEKADGPTPSLTTVAEGTLSDPIVENQTVWEELPDGVALGMGPFYWAIVALVVGLSGSVAVSTLVDGLNGVTPWEMGPSLKFYPPTGMSRLATFALKLGIVIIGAAGASGLMMLAGAMVDVPMPNGGTLFLVTWLGIVTFGAATLSLITAMGSAGMLVAMFYLVFMGLPSAGAVSPPEALPGFFHGLSQWEPLHYLWLCTRDVFFFDAKADAGLGTGVLGLLGVLAAFLVLAVIVSPLWDRISGRRGLIHGKGKHAAV</sequence>
<organism evidence="9 10">
    <name type="scientific">Kocuria palustris PEL</name>
    <dbReference type="NCBI Taxonomy" id="1236550"/>
    <lineage>
        <taxon>Bacteria</taxon>
        <taxon>Bacillati</taxon>
        <taxon>Actinomycetota</taxon>
        <taxon>Actinomycetes</taxon>
        <taxon>Micrococcales</taxon>
        <taxon>Micrococcaceae</taxon>
        <taxon>Kocuria</taxon>
    </lineage>
</organism>
<evidence type="ECO:0000256" key="7">
    <source>
        <dbReference type="SAM" id="Phobius"/>
    </source>
</evidence>
<keyword evidence="4 7" id="KW-0812">Transmembrane</keyword>
<dbReference type="GO" id="GO:0005886">
    <property type="term" value="C:plasma membrane"/>
    <property type="evidence" value="ECO:0007669"/>
    <property type="project" value="UniProtKB-SubCell"/>
</dbReference>
<evidence type="ECO:0000256" key="4">
    <source>
        <dbReference type="ARBA" id="ARBA00022692"/>
    </source>
</evidence>
<dbReference type="InterPro" id="IPR022703">
    <property type="entry name" value="DUF3533"/>
</dbReference>
<feature type="transmembrane region" description="Helical" evidence="7">
    <location>
        <begin position="390"/>
        <end position="411"/>
    </location>
</feature>
<evidence type="ECO:0000256" key="2">
    <source>
        <dbReference type="ARBA" id="ARBA00007783"/>
    </source>
</evidence>
<comment type="similarity">
    <text evidence="2">Belongs to the ABC-2 integral membrane protein family.</text>
</comment>
<keyword evidence="10" id="KW-1185">Reference proteome</keyword>
<dbReference type="Proteomes" id="UP000009877">
    <property type="component" value="Unassembled WGS sequence"/>
</dbReference>
<dbReference type="Gene3D" id="3.40.1710.10">
    <property type="entry name" value="abc type-2 transporter like domain"/>
    <property type="match status" value="1"/>
</dbReference>
<comment type="subcellular location">
    <subcellularLocation>
        <location evidence="1">Cell membrane</location>
        <topology evidence="1">Multi-pass membrane protein</topology>
    </subcellularLocation>
</comment>
<keyword evidence="6 7" id="KW-0472">Membrane</keyword>